<organism evidence="1 2">
    <name type="scientific">Streblomastix strix</name>
    <dbReference type="NCBI Taxonomy" id="222440"/>
    <lineage>
        <taxon>Eukaryota</taxon>
        <taxon>Metamonada</taxon>
        <taxon>Preaxostyla</taxon>
        <taxon>Oxymonadida</taxon>
        <taxon>Streblomastigidae</taxon>
        <taxon>Streblomastix</taxon>
    </lineage>
</organism>
<feature type="non-terminal residue" evidence="1">
    <location>
        <position position="1"/>
    </location>
</feature>
<dbReference type="InterPro" id="IPR043128">
    <property type="entry name" value="Rev_trsase/Diguanyl_cyclase"/>
</dbReference>
<comment type="caution">
    <text evidence="1">The sequence shown here is derived from an EMBL/GenBank/DDBJ whole genome shotgun (WGS) entry which is preliminary data.</text>
</comment>
<protein>
    <recommendedName>
        <fullName evidence="3">Reverse transcriptase domain-containing protein</fullName>
    </recommendedName>
</protein>
<proteinExistence type="predicted"/>
<gene>
    <name evidence="1" type="ORF">EZS28_049631</name>
</gene>
<dbReference type="SUPFAM" id="SSF56672">
    <property type="entry name" value="DNA/RNA polymerases"/>
    <property type="match status" value="1"/>
</dbReference>
<dbReference type="InterPro" id="IPR043502">
    <property type="entry name" value="DNA/RNA_pol_sf"/>
</dbReference>
<evidence type="ECO:0008006" key="3">
    <source>
        <dbReference type="Google" id="ProtNLM"/>
    </source>
</evidence>
<sequence>RAGRRRYNPGPGLFCKVLKSSIRDPIEEWKLKKDRELLNSERRTGIRVLQVGIYNRMPFRVSTALRTFSKCLEPLIAKVRKRCCSKIFVYVDDILILNQDLTILLFEMQQLDQPHVDSRVLGLAAQYYNNDNVNDNILKERNTEVTKTSDKTSQDIETHRNN</sequence>
<evidence type="ECO:0000313" key="1">
    <source>
        <dbReference type="EMBL" id="KAA6354842.1"/>
    </source>
</evidence>
<evidence type="ECO:0000313" key="2">
    <source>
        <dbReference type="Proteomes" id="UP000324800"/>
    </source>
</evidence>
<reference evidence="1 2" key="1">
    <citation type="submission" date="2019-03" db="EMBL/GenBank/DDBJ databases">
        <title>Single cell metagenomics reveals metabolic interactions within the superorganism composed of flagellate Streblomastix strix and complex community of Bacteroidetes bacteria on its surface.</title>
        <authorList>
            <person name="Treitli S.C."/>
            <person name="Kolisko M."/>
            <person name="Husnik F."/>
            <person name="Keeling P."/>
            <person name="Hampl V."/>
        </authorList>
    </citation>
    <scope>NUCLEOTIDE SEQUENCE [LARGE SCALE GENOMIC DNA]</scope>
    <source>
        <strain evidence="1">ST1C</strain>
    </source>
</reference>
<dbReference type="OrthoDB" id="420169at2759"/>
<dbReference type="AlphaFoldDB" id="A0A5J4TAB9"/>
<dbReference type="Gene3D" id="3.30.70.270">
    <property type="match status" value="1"/>
</dbReference>
<name>A0A5J4TAB9_9EUKA</name>
<accession>A0A5J4TAB9</accession>
<dbReference type="EMBL" id="SNRW01035622">
    <property type="protein sequence ID" value="KAA6354842.1"/>
    <property type="molecule type" value="Genomic_DNA"/>
</dbReference>
<dbReference type="Proteomes" id="UP000324800">
    <property type="component" value="Unassembled WGS sequence"/>
</dbReference>